<dbReference type="InParanoid" id="A0A0C3PF93"/>
<dbReference type="HOGENOM" id="CLU_2085753_0_0_1"/>
<sequence>MVVSLRSSRSSEGTIPMSLRLTRETFVVWRIASSPSRTSLPKGGLSPSESLRIHASSKRSKGAVSLLNGSITPHHPRMGQLCTYHFQILLRPVIATTSLPPPFLPSQLCRIQPIRRE</sequence>
<keyword evidence="3" id="KW-1185">Reference proteome</keyword>
<protein>
    <submittedName>
        <fullName evidence="2">Uncharacterized protein</fullName>
    </submittedName>
</protein>
<gene>
    <name evidence="2" type="ORF">M404DRAFT_435409</name>
</gene>
<organism evidence="2 3">
    <name type="scientific">Pisolithus tinctorius Marx 270</name>
    <dbReference type="NCBI Taxonomy" id="870435"/>
    <lineage>
        <taxon>Eukaryota</taxon>
        <taxon>Fungi</taxon>
        <taxon>Dikarya</taxon>
        <taxon>Basidiomycota</taxon>
        <taxon>Agaricomycotina</taxon>
        <taxon>Agaricomycetes</taxon>
        <taxon>Agaricomycetidae</taxon>
        <taxon>Boletales</taxon>
        <taxon>Sclerodermatineae</taxon>
        <taxon>Pisolithaceae</taxon>
        <taxon>Pisolithus</taxon>
    </lineage>
</organism>
<feature type="region of interest" description="Disordered" evidence="1">
    <location>
        <begin position="35"/>
        <end position="59"/>
    </location>
</feature>
<evidence type="ECO:0000256" key="1">
    <source>
        <dbReference type="SAM" id="MobiDB-lite"/>
    </source>
</evidence>
<evidence type="ECO:0000313" key="2">
    <source>
        <dbReference type="EMBL" id="KIO06584.1"/>
    </source>
</evidence>
<evidence type="ECO:0000313" key="3">
    <source>
        <dbReference type="Proteomes" id="UP000054217"/>
    </source>
</evidence>
<reference evidence="2 3" key="1">
    <citation type="submission" date="2014-04" db="EMBL/GenBank/DDBJ databases">
        <authorList>
            <consortium name="DOE Joint Genome Institute"/>
            <person name="Kuo A."/>
            <person name="Kohler A."/>
            <person name="Costa M.D."/>
            <person name="Nagy L.G."/>
            <person name="Floudas D."/>
            <person name="Copeland A."/>
            <person name="Barry K.W."/>
            <person name="Cichocki N."/>
            <person name="Veneault-Fourrey C."/>
            <person name="LaButti K."/>
            <person name="Lindquist E.A."/>
            <person name="Lipzen A."/>
            <person name="Lundell T."/>
            <person name="Morin E."/>
            <person name="Murat C."/>
            <person name="Sun H."/>
            <person name="Tunlid A."/>
            <person name="Henrissat B."/>
            <person name="Grigoriev I.V."/>
            <person name="Hibbett D.S."/>
            <person name="Martin F."/>
            <person name="Nordberg H.P."/>
            <person name="Cantor M.N."/>
            <person name="Hua S.X."/>
        </authorList>
    </citation>
    <scope>NUCLEOTIDE SEQUENCE [LARGE SCALE GENOMIC DNA]</scope>
    <source>
        <strain evidence="2 3">Marx 270</strain>
    </source>
</reference>
<reference evidence="3" key="2">
    <citation type="submission" date="2015-01" db="EMBL/GenBank/DDBJ databases">
        <title>Evolutionary Origins and Diversification of the Mycorrhizal Mutualists.</title>
        <authorList>
            <consortium name="DOE Joint Genome Institute"/>
            <consortium name="Mycorrhizal Genomics Consortium"/>
            <person name="Kohler A."/>
            <person name="Kuo A."/>
            <person name="Nagy L.G."/>
            <person name="Floudas D."/>
            <person name="Copeland A."/>
            <person name="Barry K.W."/>
            <person name="Cichocki N."/>
            <person name="Veneault-Fourrey C."/>
            <person name="LaButti K."/>
            <person name="Lindquist E.A."/>
            <person name="Lipzen A."/>
            <person name="Lundell T."/>
            <person name="Morin E."/>
            <person name="Murat C."/>
            <person name="Riley R."/>
            <person name="Ohm R."/>
            <person name="Sun H."/>
            <person name="Tunlid A."/>
            <person name="Henrissat B."/>
            <person name="Grigoriev I.V."/>
            <person name="Hibbett D.S."/>
            <person name="Martin F."/>
        </authorList>
    </citation>
    <scope>NUCLEOTIDE SEQUENCE [LARGE SCALE GENOMIC DNA]</scope>
    <source>
        <strain evidence="3">Marx 270</strain>
    </source>
</reference>
<dbReference type="EMBL" id="KN831962">
    <property type="protein sequence ID" value="KIO06584.1"/>
    <property type="molecule type" value="Genomic_DNA"/>
</dbReference>
<dbReference type="Proteomes" id="UP000054217">
    <property type="component" value="Unassembled WGS sequence"/>
</dbReference>
<name>A0A0C3PF93_PISTI</name>
<accession>A0A0C3PF93</accession>
<proteinExistence type="predicted"/>
<dbReference type="AlphaFoldDB" id="A0A0C3PF93"/>